<dbReference type="InterPro" id="IPR051074">
    <property type="entry name" value="Sorting_Nexin"/>
</dbReference>
<keyword evidence="11" id="KW-0333">Golgi apparatus</keyword>
<evidence type="ECO:0000256" key="4">
    <source>
        <dbReference type="ARBA" id="ARBA00010883"/>
    </source>
</evidence>
<keyword evidence="7" id="KW-0963">Cytoplasm</keyword>
<keyword evidence="10" id="KW-0007">Acetylation</keyword>
<dbReference type="Pfam" id="PF00787">
    <property type="entry name" value="PX"/>
    <property type="match status" value="1"/>
</dbReference>
<keyword evidence="9" id="KW-0653">Protein transport</keyword>
<dbReference type="KEGG" id="aqu:100638426"/>
<reference evidence="16" key="2">
    <citation type="submission" date="2017-05" db="UniProtKB">
        <authorList>
            <consortium name="EnsemblMetazoa"/>
        </authorList>
    </citation>
    <scope>IDENTIFICATION</scope>
</reference>
<dbReference type="GO" id="GO:0030904">
    <property type="term" value="C:retromer complex"/>
    <property type="evidence" value="ECO:0007669"/>
    <property type="project" value="TreeGrafter"/>
</dbReference>
<dbReference type="InterPro" id="IPR036871">
    <property type="entry name" value="PX_dom_sf"/>
</dbReference>
<dbReference type="CDD" id="cd06894">
    <property type="entry name" value="PX_SNX3_like"/>
    <property type="match status" value="1"/>
</dbReference>
<protein>
    <recommendedName>
        <fullName evidence="5">Sorting nexin-3</fullName>
    </recommendedName>
</protein>
<keyword evidence="12" id="KW-0446">Lipid-binding</keyword>
<dbReference type="EnsemblMetazoa" id="Aqu2.1.33091_001">
    <property type="protein sequence ID" value="Aqu2.1.33091_001"/>
    <property type="gene ID" value="Aqu2.1.33091"/>
</dbReference>
<evidence type="ECO:0000256" key="13">
    <source>
        <dbReference type="ARBA" id="ARBA00023136"/>
    </source>
</evidence>
<dbReference type="OrthoDB" id="5227681at2759"/>
<proteinExistence type="inferred from homology"/>
<accession>A0A1X7UZG4</accession>
<dbReference type="FunCoup" id="A0A1X7UZG4">
    <property type="interactions" value="929"/>
</dbReference>
<keyword evidence="8" id="KW-0597">Phosphoprotein</keyword>
<dbReference type="EnsemblMetazoa" id="XM_003386223.3">
    <property type="protein sequence ID" value="XP_003386271.3"/>
    <property type="gene ID" value="LOC100638426"/>
</dbReference>
<evidence type="ECO:0000256" key="9">
    <source>
        <dbReference type="ARBA" id="ARBA00022927"/>
    </source>
</evidence>
<dbReference type="Proteomes" id="UP000007879">
    <property type="component" value="Unassembled WGS sequence"/>
</dbReference>
<dbReference type="GO" id="GO:0015031">
    <property type="term" value="P:protein transport"/>
    <property type="evidence" value="ECO:0007669"/>
    <property type="project" value="UniProtKB-KW"/>
</dbReference>
<comment type="subcellular location">
    <subcellularLocation>
        <location evidence="3">Cytoplasm</location>
    </subcellularLocation>
    <subcellularLocation>
        <location evidence="2">Golgi apparatus membrane</location>
        <topology evidence="2">Peripheral membrane protein</topology>
        <orientation evidence="2">Cytoplasmic side</orientation>
    </subcellularLocation>
    <subcellularLocation>
        <location evidence="1">Prevacuolar compartment membrane</location>
        <topology evidence="1">Peripheral membrane protein</topology>
        <orientation evidence="1">Cytoplasmic side</orientation>
    </subcellularLocation>
</comment>
<evidence type="ECO:0000256" key="14">
    <source>
        <dbReference type="ARBA" id="ARBA00025533"/>
    </source>
</evidence>
<evidence type="ECO:0000256" key="10">
    <source>
        <dbReference type="ARBA" id="ARBA00022990"/>
    </source>
</evidence>
<comment type="function">
    <text evidence="14">Required for retention of late Golgi membrane proteins. Component of the retrieval machinery that functions by direct interaction with the cytosolic tails of certain TGN membrane proteins during the sorting/budding process at the prevacuolar compartment. Binds phosphatidylinositol 3-phosphate (PtdIns(P3)).</text>
</comment>
<dbReference type="PANTHER" id="PTHR45963">
    <property type="entry name" value="RE52028P"/>
    <property type="match status" value="1"/>
</dbReference>
<evidence type="ECO:0000256" key="1">
    <source>
        <dbReference type="ARBA" id="ARBA00004179"/>
    </source>
</evidence>
<dbReference type="Gene3D" id="3.30.1520.10">
    <property type="entry name" value="Phox-like domain"/>
    <property type="match status" value="1"/>
</dbReference>
<dbReference type="PROSITE" id="PS50195">
    <property type="entry name" value="PX"/>
    <property type="match status" value="1"/>
</dbReference>
<evidence type="ECO:0000256" key="3">
    <source>
        <dbReference type="ARBA" id="ARBA00004496"/>
    </source>
</evidence>
<dbReference type="PANTHER" id="PTHR45963:SF2">
    <property type="entry name" value="RE52028P"/>
    <property type="match status" value="1"/>
</dbReference>
<dbReference type="GO" id="GO:0051246">
    <property type="term" value="P:regulation of protein metabolic process"/>
    <property type="evidence" value="ECO:0007669"/>
    <property type="project" value="UniProtKB-ARBA"/>
</dbReference>
<evidence type="ECO:0000256" key="8">
    <source>
        <dbReference type="ARBA" id="ARBA00022553"/>
    </source>
</evidence>
<gene>
    <name evidence="16" type="primary">100638426</name>
</gene>
<dbReference type="AlphaFoldDB" id="A0A1X7UZG4"/>
<dbReference type="SUPFAM" id="SSF64268">
    <property type="entry name" value="PX domain"/>
    <property type="match status" value="1"/>
</dbReference>
<dbReference type="GO" id="GO:0031901">
    <property type="term" value="C:early endosome membrane"/>
    <property type="evidence" value="ECO:0007669"/>
    <property type="project" value="TreeGrafter"/>
</dbReference>
<dbReference type="GO" id="GO:0000139">
    <property type="term" value="C:Golgi membrane"/>
    <property type="evidence" value="ECO:0007669"/>
    <property type="project" value="UniProtKB-SubCell"/>
</dbReference>
<feature type="domain" description="PX" evidence="15">
    <location>
        <begin position="36"/>
        <end position="160"/>
    </location>
</feature>
<sequence>MADGKSGATGSTPETSIKRLDFKKQTLDDAYAVPANLLEIEVSNPETHGLARTRYTDYEVKMKTNIPVFKIKESSVRRRYRDFEWLKKELERDSKIVVPQLPGKAVKRQLPFRGDDGIFDDDFIEERRKGLEEFLNKVAGHPLAQNERCLHMFLQEPIIDKNYVPGKVRVNN</sequence>
<dbReference type="InParanoid" id="A0A1X7UZG4"/>
<keyword evidence="6" id="KW-0813">Transport</keyword>
<keyword evidence="17" id="KW-1185">Reference proteome</keyword>
<evidence type="ECO:0000313" key="16">
    <source>
        <dbReference type="EnsemblMetazoa" id="Aqu2.1.33091_001"/>
    </source>
</evidence>
<organism evidence="16">
    <name type="scientific">Amphimedon queenslandica</name>
    <name type="common">Sponge</name>
    <dbReference type="NCBI Taxonomy" id="400682"/>
    <lineage>
        <taxon>Eukaryota</taxon>
        <taxon>Metazoa</taxon>
        <taxon>Porifera</taxon>
        <taxon>Demospongiae</taxon>
        <taxon>Heteroscleromorpha</taxon>
        <taxon>Haplosclerida</taxon>
        <taxon>Niphatidae</taxon>
        <taxon>Amphimedon</taxon>
    </lineage>
</organism>
<dbReference type="SMART" id="SM00312">
    <property type="entry name" value="PX"/>
    <property type="match status" value="1"/>
</dbReference>
<dbReference type="InterPro" id="IPR001683">
    <property type="entry name" value="PX_dom"/>
</dbReference>
<evidence type="ECO:0000256" key="2">
    <source>
        <dbReference type="ARBA" id="ARBA00004255"/>
    </source>
</evidence>
<dbReference type="GO" id="GO:0032266">
    <property type="term" value="F:phosphatidylinositol-3-phosphate binding"/>
    <property type="evidence" value="ECO:0007669"/>
    <property type="project" value="TreeGrafter"/>
</dbReference>
<dbReference type="FunFam" id="3.30.1520.10:FF:000002">
    <property type="entry name" value="Sorting nexin 12"/>
    <property type="match status" value="1"/>
</dbReference>
<name>A0A1X7UZG4_AMPQE</name>
<evidence type="ECO:0000256" key="5">
    <source>
        <dbReference type="ARBA" id="ARBA00020436"/>
    </source>
</evidence>
<keyword evidence="13" id="KW-0472">Membrane</keyword>
<evidence type="ECO:0000259" key="15">
    <source>
        <dbReference type="PROSITE" id="PS50195"/>
    </source>
</evidence>
<dbReference type="GO" id="GO:0034499">
    <property type="term" value="P:late endosome to Golgi transport"/>
    <property type="evidence" value="ECO:0007669"/>
    <property type="project" value="TreeGrafter"/>
</dbReference>
<evidence type="ECO:0000256" key="11">
    <source>
        <dbReference type="ARBA" id="ARBA00023034"/>
    </source>
</evidence>
<evidence type="ECO:0000256" key="6">
    <source>
        <dbReference type="ARBA" id="ARBA00022448"/>
    </source>
</evidence>
<evidence type="ECO:0000256" key="7">
    <source>
        <dbReference type="ARBA" id="ARBA00022490"/>
    </source>
</evidence>
<evidence type="ECO:0000313" key="17">
    <source>
        <dbReference type="Proteomes" id="UP000007879"/>
    </source>
</evidence>
<evidence type="ECO:0000256" key="12">
    <source>
        <dbReference type="ARBA" id="ARBA00023121"/>
    </source>
</evidence>
<reference evidence="17" key="1">
    <citation type="journal article" date="2010" name="Nature">
        <title>The Amphimedon queenslandica genome and the evolution of animal complexity.</title>
        <authorList>
            <person name="Srivastava M."/>
            <person name="Simakov O."/>
            <person name="Chapman J."/>
            <person name="Fahey B."/>
            <person name="Gauthier M.E."/>
            <person name="Mitros T."/>
            <person name="Richards G.S."/>
            <person name="Conaco C."/>
            <person name="Dacre M."/>
            <person name="Hellsten U."/>
            <person name="Larroux C."/>
            <person name="Putnam N.H."/>
            <person name="Stanke M."/>
            <person name="Adamska M."/>
            <person name="Darling A."/>
            <person name="Degnan S.M."/>
            <person name="Oakley T.H."/>
            <person name="Plachetzki D.C."/>
            <person name="Zhai Y."/>
            <person name="Adamski M."/>
            <person name="Calcino A."/>
            <person name="Cummins S.F."/>
            <person name="Goodstein D.M."/>
            <person name="Harris C."/>
            <person name="Jackson D.J."/>
            <person name="Leys S.P."/>
            <person name="Shu S."/>
            <person name="Woodcroft B.J."/>
            <person name="Vervoort M."/>
            <person name="Kosik K.S."/>
            <person name="Manning G."/>
            <person name="Degnan B.M."/>
            <person name="Rokhsar D.S."/>
        </authorList>
    </citation>
    <scope>NUCLEOTIDE SEQUENCE [LARGE SCALE GENOMIC DNA]</scope>
</reference>
<comment type="similarity">
    <text evidence="4">Belongs to the sorting nexin family.</text>
</comment>
<dbReference type="STRING" id="400682.A0A1X7UZG4"/>
<dbReference type="GO" id="GO:0032456">
    <property type="term" value="P:endocytic recycling"/>
    <property type="evidence" value="ECO:0007669"/>
    <property type="project" value="TreeGrafter"/>
</dbReference>